<dbReference type="InterPro" id="IPR012337">
    <property type="entry name" value="RNaseH-like_sf"/>
</dbReference>
<accession>A0AAE1VPH5</accession>
<dbReference type="EMBL" id="JAVYJV010000006">
    <property type="protein sequence ID" value="KAK4368349.1"/>
    <property type="molecule type" value="Genomic_DNA"/>
</dbReference>
<dbReference type="GO" id="GO:0046983">
    <property type="term" value="F:protein dimerization activity"/>
    <property type="evidence" value="ECO:0007669"/>
    <property type="project" value="InterPro"/>
</dbReference>
<evidence type="ECO:0000313" key="2">
    <source>
        <dbReference type="EMBL" id="KAK4368349.1"/>
    </source>
</evidence>
<evidence type="ECO:0000259" key="1">
    <source>
        <dbReference type="Pfam" id="PF05699"/>
    </source>
</evidence>
<reference evidence="2" key="1">
    <citation type="submission" date="2023-12" db="EMBL/GenBank/DDBJ databases">
        <title>Genome assembly of Anisodus tanguticus.</title>
        <authorList>
            <person name="Wang Y.-J."/>
        </authorList>
    </citation>
    <scope>NUCLEOTIDE SEQUENCE</scope>
    <source>
        <strain evidence="2">KB-2021</strain>
        <tissue evidence="2">Leaf</tissue>
    </source>
</reference>
<dbReference type="Proteomes" id="UP001291623">
    <property type="component" value="Unassembled WGS sequence"/>
</dbReference>
<protein>
    <recommendedName>
        <fullName evidence="1">HAT C-terminal dimerisation domain-containing protein</fullName>
    </recommendedName>
</protein>
<dbReference type="PANTHER" id="PTHR23272:SF184">
    <property type="entry name" value="OS03G0311250 PROTEIN"/>
    <property type="match status" value="1"/>
</dbReference>
<evidence type="ECO:0000313" key="3">
    <source>
        <dbReference type="Proteomes" id="UP001291623"/>
    </source>
</evidence>
<sequence>MVGFPGRVRTKISFCYESKIRTSEIQKSEFLKKFSERVDNSKHTSVRCPEKGVVPYELIVNDEGQEDLLKYWRQNENTFTILTKKARDVLNIQASSTASDSVFSAERFQIGEHIHSLAGDTLEITVLFRDWIRAERRRCGQPETSEEEDYNYNEILSEGAESDVEEFDKQIPIPTEDPQDIVRKFEKVWLNM</sequence>
<comment type="caution">
    <text evidence="2">The sequence shown here is derived from an EMBL/GenBank/DDBJ whole genome shotgun (WGS) entry which is preliminary data.</text>
</comment>
<organism evidence="2 3">
    <name type="scientific">Anisodus tanguticus</name>
    <dbReference type="NCBI Taxonomy" id="243964"/>
    <lineage>
        <taxon>Eukaryota</taxon>
        <taxon>Viridiplantae</taxon>
        <taxon>Streptophyta</taxon>
        <taxon>Embryophyta</taxon>
        <taxon>Tracheophyta</taxon>
        <taxon>Spermatophyta</taxon>
        <taxon>Magnoliopsida</taxon>
        <taxon>eudicotyledons</taxon>
        <taxon>Gunneridae</taxon>
        <taxon>Pentapetalae</taxon>
        <taxon>asterids</taxon>
        <taxon>lamiids</taxon>
        <taxon>Solanales</taxon>
        <taxon>Solanaceae</taxon>
        <taxon>Solanoideae</taxon>
        <taxon>Hyoscyameae</taxon>
        <taxon>Anisodus</taxon>
    </lineage>
</organism>
<name>A0AAE1VPH5_9SOLA</name>
<keyword evidence="3" id="KW-1185">Reference proteome</keyword>
<dbReference type="PANTHER" id="PTHR23272">
    <property type="entry name" value="BED FINGER-RELATED"/>
    <property type="match status" value="1"/>
</dbReference>
<dbReference type="Pfam" id="PF05699">
    <property type="entry name" value="Dimer_Tnp_hAT"/>
    <property type="match status" value="1"/>
</dbReference>
<feature type="domain" description="HAT C-terminal dimerisation" evidence="1">
    <location>
        <begin position="60"/>
        <end position="132"/>
    </location>
</feature>
<dbReference type="AlphaFoldDB" id="A0AAE1VPH5"/>
<gene>
    <name evidence="2" type="ORF">RND71_012141</name>
</gene>
<proteinExistence type="predicted"/>
<dbReference type="SUPFAM" id="SSF53098">
    <property type="entry name" value="Ribonuclease H-like"/>
    <property type="match status" value="1"/>
</dbReference>
<dbReference type="InterPro" id="IPR008906">
    <property type="entry name" value="HATC_C_dom"/>
</dbReference>